<feature type="region of interest" description="Disordered" evidence="1">
    <location>
        <begin position="209"/>
        <end position="236"/>
    </location>
</feature>
<keyword evidence="4" id="KW-1185">Reference proteome</keyword>
<feature type="non-terminal residue" evidence="3">
    <location>
        <position position="479"/>
    </location>
</feature>
<feature type="compositionally biased region" description="Basic and acidic residues" evidence="1">
    <location>
        <begin position="221"/>
        <end position="236"/>
    </location>
</feature>
<dbReference type="Gene3D" id="3.40.50.980">
    <property type="match status" value="2"/>
</dbReference>
<dbReference type="InterPro" id="IPR000873">
    <property type="entry name" value="AMP-dep_synth/lig_dom"/>
</dbReference>
<gene>
    <name evidence="3" type="ORF">E4680_04895</name>
</gene>
<dbReference type="PANTHER" id="PTHR24096">
    <property type="entry name" value="LONG-CHAIN-FATTY-ACID--COA LIGASE"/>
    <property type="match status" value="1"/>
</dbReference>
<sequence>MSALAQLRQMPEARKGALAPLRQVGLINGMRTLTKALIRSRLDRNELPRQFLLSFWDTLGSREALIFEGQRITFAQFKDRVLRFADVLHGLGLKTGDRFAELLYNSPVWFEAMAAGTLTGIHMPMLNWHLRPHELAQCINAAQPQMLLIDHEFLDRILPIRDQIPSVKHYIVVGGEPPEGMHSYEALMARAQPVLPPGKLDMAPRPYSGGTTGTPKYMNINRERLASDSDEDRRGAKKEDLVRMGLMQLTAFYYYKLGEIHDPVTGNVRTLIPGPLYHAGVQVGVLPFFVGGTAVPMRKFTAEGFLKAIQDERINWTFVAPTMLERVVALPDEVKNKYNLASMRTIICAAAPCPPKVKQEINALFRRQGAKDDVFHEYYAASETGLVTILAPEDYQANPKRYDSVGKVRGCEVGIWDPDKQAWCPTGKEGKVIMRTPTVYGLEYAGVDEAAMRKNFLEIGGQLWYDDGLIGYLDEDGFL</sequence>
<dbReference type="Pfam" id="PF00501">
    <property type="entry name" value="AMP-binding"/>
    <property type="match status" value="1"/>
</dbReference>
<dbReference type="GO" id="GO:0016405">
    <property type="term" value="F:CoA-ligase activity"/>
    <property type="evidence" value="ECO:0007669"/>
    <property type="project" value="TreeGrafter"/>
</dbReference>
<dbReference type="Proteomes" id="UP000297890">
    <property type="component" value="Unassembled WGS sequence"/>
</dbReference>
<dbReference type="Gene3D" id="2.30.38.10">
    <property type="entry name" value="Luciferase, Domain 3"/>
    <property type="match status" value="1"/>
</dbReference>
<name>A0A4Z0FAE5_9GAMM</name>
<feature type="domain" description="AMP-dependent synthetase/ligase" evidence="2">
    <location>
        <begin position="61"/>
        <end position="439"/>
    </location>
</feature>
<protein>
    <recommendedName>
        <fullName evidence="2">AMP-dependent synthetase/ligase domain-containing protein</fullName>
    </recommendedName>
</protein>
<accession>A0A4Z0FAE5</accession>
<dbReference type="PANTHER" id="PTHR24096:SF267">
    <property type="entry name" value="MALONATE--COA LIGASE ACSF3, MITOCHONDRIAL"/>
    <property type="match status" value="1"/>
</dbReference>
<dbReference type="SUPFAM" id="SSF56801">
    <property type="entry name" value="Acetyl-CoA synthetase-like"/>
    <property type="match status" value="1"/>
</dbReference>
<evidence type="ECO:0000259" key="2">
    <source>
        <dbReference type="Pfam" id="PF00501"/>
    </source>
</evidence>
<organism evidence="3 4">
    <name type="scientific">Candidatus Macondimonas diazotrophica</name>
    <dbReference type="NCBI Taxonomy" id="2305248"/>
    <lineage>
        <taxon>Bacteria</taxon>
        <taxon>Pseudomonadati</taxon>
        <taxon>Pseudomonadota</taxon>
        <taxon>Gammaproteobacteria</taxon>
        <taxon>Chromatiales</taxon>
        <taxon>Ectothiorhodospiraceae</taxon>
        <taxon>Candidatus Macondimonas</taxon>
    </lineage>
</organism>
<reference evidence="3 4" key="1">
    <citation type="journal article" date="2019" name="ISME J.">
        <title>Candidatus Macondimonas diazotrophica, a novel gammaproteobacterial genus dominating crude-oil-contaminated coastal sediments.</title>
        <authorList>
            <person name="Karthikeyan S."/>
            <person name="Konstantinidis K."/>
        </authorList>
    </citation>
    <scope>NUCLEOTIDE SEQUENCE [LARGE SCALE GENOMIC DNA]</scope>
    <source>
        <strain evidence="3 4">KTK01</strain>
    </source>
</reference>
<dbReference type="EMBL" id="SRIO01000004">
    <property type="protein sequence ID" value="TFZ83388.1"/>
    <property type="molecule type" value="Genomic_DNA"/>
</dbReference>
<evidence type="ECO:0000256" key="1">
    <source>
        <dbReference type="SAM" id="MobiDB-lite"/>
    </source>
</evidence>
<proteinExistence type="predicted"/>
<dbReference type="AlphaFoldDB" id="A0A4Z0FAE5"/>
<comment type="caution">
    <text evidence="3">The sequence shown here is derived from an EMBL/GenBank/DDBJ whole genome shotgun (WGS) entry which is preliminary data.</text>
</comment>
<evidence type="ECO:0000313" key="3">
    <source>
        <dbReference type="EMBL" id="TFZ83388.1"/>
    </source>
</evidence>
<evidence type="ECO:0000313" key="4">
    <source>
        <dbReference type="Proteomes" id="UP000297890"/>
    </source>
</evidence>
<dbReference type="RefSeq" id="WP_167792388.1">
    <property type="nucleotide sequence ID" value="NZ_SRIO01000004.1"/>
</dbReference>